<evidence type="ECO:0000256" key="4">
    <source>
        <dbReference type="ARBA" id="ARBA00023163"/>
    </source>
</evidence>
<feature type="domain" description="HTH lacI-type" evidence="6">
    <location>
        <begin position="1"/>
        <end position="58"/>
    </location>
</feature>
<dbReference type="CDD" id="cd00093">
    <property type="entry name" value="HTH_XRE"/>
    <property type="match status" value="1"/>
</dbReference>
<dbReference type="Proteomes" id="UP001305746">
    <property type="component" value="Unassembled WGS sequence"/>
</dbReference>
<evidence type="ECO:0000313" key="8">
    <source>
        <dbReference type="EMBL" id="MEA1080189.1"/>
    </source>
</evidence>
<accession>A0ABU5NWN6</accession>
<keyword evidence="4" id="KW-0804">Transcription</keyword>
<dbReference type="CDD" id="cd06274">
    <property type="entry name" value="PBP1_FruR"/>
    <property type="match status" value="1"/>
</dbReference>
<dbReference type="Pfam" id="PF00356">
    <property type="entry name" value="LacI"/>
    <property type="match status" value="1"/>
</dbReference>
<dbReference type="PROSITE" id="PS50932">
    <property type="entry name" value="HTH_LACI_2"/>
    <property type="match status" value="1"/>
</dbReference>
<feature type="domain" description="HTH cro/C1-type" evidence="7">
    <location>
        <begin position="1"/>
        <end position="52"/>
    </location>
</feature>
<dbReference type="SUPFAM" id="SSF47413">
    <property type="entry name" value="lambda repressor-like DNA-binding domains"/>
    <property type="match status" value="1"/>
</dbReference>
<dbReference type="Gene3D" id="1.10.260.40">
    <property type="entry name" value="lambda repressor-like DNA-binding domains"/>
    <property type="match status" value="1"/>
</dbReference>
<evidence type="ECO:0000256" key="3">
    <source>
        <dbReference type="ARBA" id="ARBA00023125"/>
    </source>
</evidence>
<dbReference type="SMART" id="SM00354">
    <property type="entry name" value="HTH_LACI"/>
    <property type="match status" value="1"/>
</dbReference>
<dbReference type="InterPro" id="IPR010982">
    <property type="entry name" value="Lambda_DNA-bd_dom_sf"/>
</dbReference>
<sequence length="346" mass="36907">MTLAELARLAGVSRTTASYVMNGQGAARRIKPATIDRVQALARAHNFHVDTQAAALRGGASKTLGFILPDLENTSYARLAKLLEQGARQRGYQLLIAGSDDDPSTEKALANALKARRCDALIVASALAEHDPFYPALQAEGLPVIAVDRAQSPERIRCVVSENREAAGILTRSVLDRDTRTVAWLDAVPELAMTRDRRAGFEAAAHQPGRQTWIHSGRRYDRATGAALTRSLLADQGLPDALVTASYTLLQGVLDVLLEQPGGLPTALKLATFGDDRLLDFLPVPVHSLPQNHEAIATAALDQALAAINEEPVPAGPITINRSLKLRPQPATTRTTKPAAGSAPVA</sequence>
<comment type="caution">
    <text evidence="8">The sequence shown here is derived from an EMBL/GenBank/DDBJ whole genome shotgun (WGS) entry which is preliminary data.</text>
</comment>
<dbReference type="SUPFAM" id="SSF53822">
    <property type="entry name" value="Periplasmic binding protein-like I"/>
    <property type="match status" value="1"/>
</dbReference>
<dbReference type="InterPro" id="IPR001387">
    <property type="entry name" value="Cro/C1-type_HTH"/>
</dbReference>
<dbReference type="Gene3D" id="3.40.50.2300">
    <property type="match status" value="2"/>
</dbReference>
<evidence type="ECO:0000256" key="5">
    <source>
        <dbReference type="SAM" id="MobiDB-lite"/>
    </source>
</evidence>
<proteinExistence type="predicted"/>
<reference evidence="8 9" key="1">
    <citation type="submission" date="2023-12" db="EMBL/GenBank/DDBJ databases">
        <title>Marinobacter qingdaonensis sp. nov., isolated from the intertidal sediment of Qingdao, PR China.</title>
        <authorList>
            <person name="Li Y."/>
        </authorList>
    </citation>
    <scope>NUCLEOTIDE SEQUENCE [LARGE SCALE GENOMIC DNA]</scope>
    <source>
        <strain evidence="8 9">ASW11-75</strain>
    </source>
</reference>
<dbReference type="Pfam" id="PF00532">
    <property type="entry name" value="Peripla_BP_1"/>
    <property type="match status" value="1"/>
</dbReference>
<dbReference type="InterPro" id="IPR028082">
    <property type="entry name" value="Peripla_BP_I"/>
</dbReference>
<evidence type="ECO:0000259" key="7">
    <source>
        <dbReference type="PROSITE" id="PS50943"/>
    </source>
</evidence>
<keyword evidence="1" id="KW-0678">Repressor</keyword>
<evidence type="ECO:0000313" key="9">
    <source>
        <dbReference type="Proteomes" id="UP001305746"/>
    </source>
</evidence>
<protein>
    <submittedName>
        <fullName evidence="8">Catabolite repressor/activator</fullName>
    </submittedName>
</protein>
<dbReference type="PROSITE" id="PS50943">
    <property type="entry name" value="HTH_CROC1"/>
    <property type="match status" value="1"/>
</dbReference>
<organism evidence="8 9">
    <name type="scientific">Marinobacter qingdaonensis</name>
    <dbReference type="NCBI Taxonomy" id="3108486"/>
    <lineage>
        <taxon>Bacteria</taxon>
        <taxon>Pseudomonadati</taxon>
        <taxon>Pseudomonadota</taxon>
        <taxon>Gammaproteobacteria</taxon>
        <taxon>Pseudomonadales</taxon>
        <taxon>Marinobacteraceae</taxon>
        <taxon>Marinobacter</taxon>
    </lineage>
</organism>
<evidence type="ECO:0000256" key="1">
    <source>
        <dbReference type="ARBA" id="ARBA00022491"/>
    </source>
</evidence>
<dbReference type="InterPro" id="IPR001761">
    <property type="entry name" value="Peripla_BP/Lac1_sug-bd_dom"/>
</dbReference>
<feature type="region of interest" description="Disordered" evidence="5">
    <location>
        <begin position="327"/>
        <end position="346"/>
    </location>
</feature>
<keyword evidence="3" id="KW-0238">DNA-binding</keyword>
<keyword evidence="9" id="KW-1185">Reference proteome</keyword>
<dbReference type="RefSeq" id="WP_322854702.1">
    <property type="nucleotide sequence ID" value="NZ_JAYDCJ010000003.1"/>
</dbReference>
<name>A0ABU5NWN6_9GAMM</name>
<dbReference type="InterPro" id="IPR000843">
    <property type="entry name" value="HTH_LacI"/>
</dbReference>
<dbReference type="NCBIfam" id="NF008452">
    <property type="entry name" value="PRK11303.1"/>
    <property type="match status" value="1"/>
</dbReference>
<dbReference type="PROSITE" id="PS00356">
    <property type="entry name" value="HTH_LACI_1"/>
    <property type="match status" value="1"/>
</dbReference>
<evidence type="ECO:0000256" key="2">
    <source>
        <dbReference type="ARBA" id="ARBA00023015"/>
    </source>
</evidence>
<dbReference type="PANTHER" id="PTHR30146">
    <property type="entry name" value="LACI-RELATED TRANSCRIPTIONAL REPRESSOR"/>
    <property type="match status" value="1"/>
</dbReference>
<gene>
    <name evidence="8" type="primary">cra</name>
    <name evidence="8" type="ORF">U5822_05890</name>
</gene>
<dbReference type="PANTHER" id="PTHR30146:SF45">
    <property type="entry name" value="CATABOLITE REPRESSOR_ACTIVATOR"/>
    <property type="match status" value="1"/>
</dbReference>
<dbReference type="EMBL" id="JAYDCJ010000003">
    <property type="protein sequence ID" value="MEA1080189.1"/>
    <property type="molecule type" value="Genomic_DNA"/>
</dbReference>
<keyword evidence="2" id="KW-0805">Transcription regulation</keyword>
<evidence type="ECO:0000259" key="6">
    <source>
        <dbReference type="PROSITE" id="PS50932"/>
    </source>
</evidence>